<organism evidence="2">
    <name type="scientific">Rhizophora mucronata</name>
    <name type="common">Asiatic mangrove</name>
    <dbReference type="NCBI Taxonomy" id="61149"/>
    <lineage>
        <taxon>Eukaryota</taxon>
        <taxon>Viridiplantae</taxon>
        <taxon>Streptophyta</taxon>
        <taxon>Embryophyta</taxon>
        <taxon>Tracheophyta</taxon>
        <taxon>Spermatophyta</taxon>
        <taxon>Magnoliopsida</taxon>
        <taxon>eudicotyledons</taxon>
        <taxon>Gunneridae</taxon>
        <taxon>Pentapetalae</taxon>
        <taxon>rosids</taxon>
        <taxon>fabids</taxon>
        <taxon>Malpighiales</taxon>
        <taxon>Rhizophoraceae</taxon>
        <taxon>Rhizophora</taxon>
    </lineage>
</organism>
<evidence type="ECO:0000256" key="1">
    <source>
        <dbReference type="SAM" id="Phobius"/>
    </source>
</evidence>
<sequence length="339" mass="39181">MALVVYWYDFVCFGIVVAAYVCSLWVLWRRELATRCEDNTVYESLLLARPDIDGFVEALPRNHVGSSQLWTSCWKGVRPGWLLCTRFISLLVMVGFLFWDMKDWSPIVYIYYTEWTFTLVMVYFALATVTSAYGCWVSSIKPSSENEAPVEFLKRDAEENGPAAASLNYRDKEIRVTIQLQSRCAEPAIRQRAGFWGYFMQSVYQTSAGAVILTDLVFWCIIVPFGTEIAHLHLTMLMGCIHSLNALFLLIDTALNNLPFPWFRIAYFVQWSCIYVVFQWVIHACGFTWWPYPFLELDTPWAPLWYFALAVVHIPCYGLYALIAKAKNSIRAKIFLRAL</sequence>
<name>A0A2P2KEM4_RHIMU</name>
<dbReference type="PANTHER" id="PTHR12242:SF6">
    <property type="entry name" value="PROTEIN ROLLING PROTEIN"/>
    <property type="match status" value="1"/>
</dbReference>
<evidence type="ECO:0000313" key="2">
    <source>
        <dbReference type="EMBL" id="MBX04196.1"/>
    </source>
</evidence>
<feature type="transmembrane region" description="Helical" evidence="1">
    <location>
        <begin position="232"/>
        <end position="255"/>
    </location>
</feature>
<dbReference type="EMBL" id="GGEC01023712">
    <property type="protein sequence ID" value="MBX04196.1"/>
    <property type="molecule type" value="Transcribed_RNA"/>
</dbReference>
<keyword evidence="1" id="KW-0472">Membrane</keyword>
<proteinExistence type="predicted"/>
<accession>A0A2P2KEM4</accession>
<feature type="transmembrane region" description="Helical" evidence="1">
    <location>
        <begin position="208"/>
        <end position="226"/>
    </location>
</feature>
<feature type="transmembrane region" description="Helical" evidence="1">
    <location>
        <begin position="6"/>
        <end position="28"/>
    </location>
</feature>
<reference evidence="2" key="1">
    <citation type="submission" date="2018-02" db="EMBL/GenBank/DDBJ databases">
        <title>Rhizophora mucronata_Transcriptome.</title>
        <authorList>
            <person name="Meera S.P."/>
            <person name="Sreeshan A."/>
            <person name="Augustine A."/>
        </authorList>
    </citation>
    <scope>NUCLEOTIDE SEQUENCE</scope>
    <source>
        <tissue evidence="2">Leaf</tissue>
    </source>
</reference>
<dbReference type="AlphaFoldDB" id="A0A2P2KEM4"/>
<keyword evidence="1" id="KW-0812">Transmembrane</keyword>
<keyword evidence="1" id="KW-1133">Transmembrane helix</keyword>
<dbReference type="GO" id="GO:0016020">
    <property type="term" value="C:membrane"/>
    <property type="evidence" value="ECO:0007669"/>
    <property type="project" value="TreeGrafter"/>
</dbReference>
<feature type="transmembrane region" description="Helical" evidence="1">
    <location>
        <begin position="267"/>
        <end position="292"/>
    </location>
</feature>
<feature type="transmembrane region" description="Helical" evidence="1">
    <location>
        <begin position="115"/>
        <end position="136"/>
    </location>
</feature>
<dbReference type="PANTHER" id="PTHR12242">
    <property type="entry name" value="OS02G0130600 PROTEIN-RELATED"/>
    <property type="match status" value="1"/>
</dbReference>
<feature type="transmembrane region" description="Helical" evidence="1">
    <location>
        <begin position="80"/>
        <end position="99"/>
    </location>
</feature>
<feature type="transmembrane region" description="Helical" evidence="1">
    <location>
        <begin position="304"/>
        <end position="323"/>
    </location>
</feature>
<protein>
    <submittedName>
        <fullName evidence="2">Uncharacterized protein MANES_01G232800</fullName>
    </submittedName>
</protein>